<evidence type="ECO:0000313" key="6">
    <source>
        <dbReference type="Proteomes" id="UP000774804"/>
    </source>
</evidence>
<reference evidence="3" key="1">
    <citation type="submission" date="2018-10" db="EMBL/GenBank/DDBJ databases">
        <title>Effector identification in a new, highly contiguous assembly of the strawberry crown rot pathogen Phytophthora cactorum.</title>
        <authorList>
            <person name="Armitage A.D."/>
            <person name="Nellist C.F."/>
            <person name="Bates H."/>
            <person name="Vickerstaff R.J."/>
            <person name="Harrison R.J."/>
        </authorList>
    </citation>
    <scope>NUCLEOTIDE SEQUENCE</scope>
    <source>
        <strain evidence="2">15-7</strain>
        <strain evidence="3">4032</strain>
        <strain evidence="4">4040</strain>
        <strain evidence="5">P415</strain>
    </source>
</reference>
<organism evidence="3 6">
    <name type="scientific">Phytophthora cactorum</name>
    <dbReference type="NCBI Taxonomy" id="29920"/>
    <lineage>
        <taxon>Eukaryota</taxon>
        <taxon>Sar</taxon>
        <taxon>Stramenopiles</taxon>
        <taxon>Oomycota</taxon>
        <taxon>Peronosporomycetes</taxon>
        <taxon>Peronosporales</taxon>
        <taxon>Peronosporaceae</taxon>
        <taxon>Phytophthora</taxon>
    </lineage>
</organism>
<accession>A0A8T1CZ33</accession>
<protein>
    <submittedName>
        <fullName evidence="3">Uncharacterized protein</fullName>
    </submittedName>
</protein>
<evidence type="ECO:0000256" key="1">
    <source>
        <dbReference type="SAM" id="MobiDB-lite"/>
    </source>
</evidence>
<comment type="caution">
    <text evidence="3">The sequence shown here is derived from an EMBL/GenBank/DDBJ whole genome shotgun (WGS) entry which is preliminary data.</text>
</comment>
<feature type="region of interest" description="Disordered" evidence="1">
    <location>
        <begin position="122"/>
        <end position="144"/>
    </location>
</feature>
<gene>
    <name evidence="2" type="ORF">PC113_g10060</name>
    <name evidence="3" type="ORF">PC115_g6492</name>
    <name evidence="4" type="ORF">PC117_g2726</name>
    <name evidence="5" type="ORF">PC118_g11589</name>
</gene>
<evidence type="ECO:0000313" key="2">
    <source>
        <dbReference type="EMBL" id="KAG2858163.1"/>
    </source>
</evidence>
<proteinExistence type="predicted"/>
<dbReference type="AlphaFoldDB" id="A0A8T1CZ33"/>
<evidence type="ECO:0000313" key="4">
    <source>
        <dbReference type="EMBL" id="KAG2952539.1"/>
    </source>
</evidence>
<dbReference type="Proteomes" id="UP000736787">
    <property type="component" value="Unassembled WGS sequence"/>
</dbReference>
<dbReference type="Proteomes" id="UP000774804">
    <property type="component" value="Unassembled WGS sequence"/>
</dbReference>
<evidence type="ECO:0000313" key="5">
    <source>
        <dbReference type="EMBL" id="KAG2979718.1"/>
    </source>
</evidence>
<sequence length="281" mass="31744">MPQYNVNERVLDTLMTYLLKHYPQLNKLGADGPAVQRIEACTRDKGFSSNDLLAWSSYLVGDKNTNTIPAGAATQDTSTDFTKHPMNLHQASLIEQLIQVNKKLDMRLSIIKAKLYNKQQDTPTTNEVSINTESNEPPVKRRRTSGATNLKDVWFTWYTQERMWSSTDAGTKYARSTAKQVVAFLKLFLPDGFKLHEKSPRYRDEVLKIGEAAEVELLAYLRGRDITARGAQNVLKSMRKPHKSGHLNDQVRRYQKLQAANCIEDPAPAHTTKILGLVLSA</sequence>
<dbReference type="EMBL" id="RCMI01000145">
    <property type="protein sequence ID" value="KAG2930465.1"/>
    <property type="molecule type" value="Genomic_DNA"/>
</dbReference>
<evidence type="ECO:0000313" key="3">
    <source>
        <dbReference type="EMBL" id="KAG2930465.1"/>
    </source>
</evidence>
<dbReference type="Proteomes" id="UP000697107">
    <property type="component" value="Unassembled WGS sequence"/>
</dbReference>
<dbReference type="EMBL" id="RCML01000354">
    <property type="protein sequence ID" value="KAG2979718.1"/>
    <property type="molecule type" value="Genomic_DNA"/>
</dbReference>
<dbReference type="EMBL" id="RCMG01000262">
    <property type="protein sequence ID" value="KAG2858163.1"/>
    <property type="molecule type" value="Genomic_DNA"/>
</dbReference>
<name>A0A8T1CZ33_9STRA</name>
<dbReference type="Proteomes" id="UP000735874">
    <property type="component" value="Unassembled WGS sequence"/>
</dbReference>
<dbReference type="VEuPathDB" id="FungiDB:PC110_g18029"/>
<dbReference type="EMBL" id="RCMK01000036">
    <property type="protein sequence ID" value="KAG2952539.1"/>
    <property type="molecule type" value="Genomic_DNA"/>
</dbReference>
<feature type="compositionally biased region" description="Polar residues" evidence="1">
    <location>
        <begin position="122"/>
        <end position="135"/>
    </location>
</feature>